<keyword evidence="2" id="KW-1185">Reference proteome</keyword>
<organism evidence="1 2">
    <name type="scientific">Nocardioides mesophilus</name>
    <dbReference type="NCBI Taxonomy" id="433659"/>
    <lineage>
        <taxon>Bacteria</taxon>
        <taxon>Bacillati</taxon>
        <taxon>Actinomycetota</taxon>
        <taxon>Actinomycetes</taxon>
        <taxon>Propionibacteriales</taxon>
        <taxon>Nocardioidaceae</taxon>
        <taxon>Nocardioides</taxon>
    </lineage>
</organism>
<accession>A0A7G9R823</accession>
<name>A0A7G9R823_9ACTN</name>
<dbReference type="AlphaFoldDB" id="A0A7G9R823"/>
<dbReference type="PIRSF" id="PIRSF012608">
    <property type="entry name" value="UCP012608"/>
    <property type="match status" value="1"/>
</dbReference>
<dbReference type="EMBL" id="CP060713">
    <property type="protein sequence ID" value="QNN51748.1"/>
    <property type="molecule type" value="Genomic_DNA"/>
</dbReference>
<sequence length="347" mass="38026">MRIVEAFRRQAEACSNLGSPMYAELLDRLVADLEAGGPSATVLAGHEHDPGPSALGLRLLGSVHRLVLERRAGELATFYPSVGGTWEPEGGWVAFRDLLDRQPDAVREWLDRPPQTNEVGRAAALVGGLLHLEDPFRLPVRLFEIGASGGLNLLADRFAYVDESGAVHGDPASPVLLENAWRGRALRPWPALGFVERAGCDVMPVDPRTTEGRTTLTAYVWPDQTARFERLRGALALAAEHPYEVRRQSAVDLVAGLELRPGTTTVLWHSVMWQYLSSPEQDAVSDRVAALGAQATDEAPFVHLFLEPTRRTPDSAHDFLVVLQTWPTGEQRFLGDSVGHGLPTTWD</sequence>
<protein>
    <submittedName>
        <fullName evidence="1">DUF2332 domain-containing protein</fullName>
    </submittedName>
</protein>
<gene>
    <name evidence="1" type="ORF">H9L09_14445</name>
</gene>
<evidence type="ECO:0000313" key="2">
    <source>
        <dbReference type="Proteomes" id="UP000515947"/>
    </source>
</evidence>
<dbReference type="RefSeq" id="WP_187577584.1">
    <property type="nucleotide sequence ID" value="NZ_CP060713.1"/>
</dbReference>
<dbReference type="InterPro" id="IPR011200">
    <property type="entry name" value="UCP012608"/>
</dbReference>
<dbReference type="Proteomes" id="UP000515947">
    <property type="component" value="Chromosome"/>
</dbReference>
<dbReference type="Pfam" id="PF10094">
    <property type="entry name" value="DUF2332"/>
    <property type="match status" value="1"/>
</dbReference>
<proteinExistence type="predicted"/>
<evidence type="ECO:0000313" key="1">
    <source>
        <dbReference type="EMBL" id="QNN51748.1"/>
    </source>
</evidence>
<dbReference type="KEGG" id="nmes:H9L09_14445"/>
<reference evidence="1 2" key="1">
    <citation type="submission" date="2020-08" db="EMBL/GenBank/DDBJ databases">
        <title>Genome sequence of Nocardioides mesophilus KACC 16243T.</title>
        <authorList>
            <person name="Hyun D.-W."/>
            <person name="Bae J.-W."/>
        </authorList>
    </citation>
    <scope>NUCLEOTIDE SEQUENCE [LARGE SCALE GENOMIC DNA]</scope>
    <source>
        <strain evidence="1 2">KACC 16243</strain>
    </source>
</reference>